<feature type="region of interest" description="Disordered" evidence="3">
    <location>
        <begin position="160"/>
        <end position="245"/>
    </location>
</feature>
<feature type="domain" description="Zn(2)-C6 fungal-type" evidence="4">
    <location>
        <begin position="37"/>
        <end position="68"/>
    </location>
</feature>
<accession>A0A1X2G3R5</accession>
<reference evidence="5 6" key="1">
    <citation type="submission" date="2016-07" db="EMBL/GenBank/DDBJ databases">
        <title>Pervasive Adenine N6-methylation of Active Genes in Fungi.</title>
        <authorList>
            <consortium name="DOE Joint Genome Institute"/>
            <person name="Mondo S.J."/>
            <person name="Dannebaum R.O."/>
            <person name="Kuo R.C."/>
            <person name="Labutti K."/>
            <person name="Haridas S."/>
            <person name="Kuo A."/>
            <person name="Salamov A."/>
            <person name="Ahrendt S.R."/>
            <person name="Lipzen A."/>
            <person name="Sullivan W."/>
            <person name="Andreopoulos W.B."/>
            <person name="Clum A."/>
            <person name="Lindquist E."/>
            <person name="Daum C."/>
            <person name="Ramamoorthy G.K."/>
            <person name="Gryganskyi A."/>
            <person name="Culley D."/>
            <person name="Magnuson J.K."/>
            <person name="James T.Y."/>
            <person name="O'Malley M.A."/>
            <person name="Stajich J.E."/>
            <person name="Spatafora J.W."/>
            <person name="Visel A."/>
            <person name="Grigoriev I.V."/>
        </authorList>
    </citation>
    <scope>NUCLEOTIDE SEQUENCE [LARGE SCALE GENOMIC DNA]</scope>
    <source>
        <strain evidence="5 6">NRRL 3301</strain>
    </source>
</reference>
<feature type="region of interest" description="Disordered" evidence="3">
    <location>
        <begin position="73"/>
        <end position="107"/>
    </location>
</feature>
<keyword evidence="1" id="KW-0479">Metal-binding</keyword>
<dbReference type="CDD" id="cd00067">
    <property type="entry name" value="GAL4"/>
    <property type="match status" value="1"/>
</dbReference>
<dbReference type="Proteomes" id="UP000242146">
    <property type="component" value="Unassembled WGS sequence"/>
</dbReference>
<evidence type="ECO:0000259" key="4">
    <source>
        <dbReference type="PROSITE" id="PS50048"/>
    </source>
</evidence>
<dbReference type="STRING" id="101127.A0A1X2G3R5"/>
<dbReference type="AlphaFoldDB" id="A0A1X2G3R5"/>
<gene>
    <name evidence="5" type="ORF">DM01DRAFT_1349790</name>
</gene>
<dbReference type="GO" id="GO:0000981">
    <property type="term" value="F:DNA-binding transcription factor activity, RNA polymerase II-specific"/>
    <property type="evidence" value="ECO:0007669"/>
    <property type="project" value="InterPro"/>
</dbReference>
<sequence>MMDHNTEVQPHVHPLPYEHAQMIHEVSAIKRKQVKNACTNCQKACKKCADERPCPRCVKYNLADSCVNSVRKERKKGIKRGPYKRRVRSQGDEGATDEGNSTQGSSAPVAANVAYGNISPFPAYPAHLNQYQSAYDYQAMGGQKHMAGMPAPQYYQTFPYPQQAMMPPTGANDPTGDQQGNESAKPKTKKAKKAKAKQPITPGPSSSNSTSASPDKGEESNMTKLAQLVTAALDNENTMNNSKSE</sequence>
<dbReference type="EMBL" id="MCGT01000050">
    <property type="protein sequence ID" value="ORX44070.1"/>
    <property type="molecule type" value="Genomic_DNA"/>
</dbReference>
<name>A0A1X2G3R5_9FUNG</name>
<evidence type="ECO:0000256" key="2">
    <source>
        <dbReference type="ARBA" id="ARBA00023242"/>
    </source>
</evidence>
<feature type="compositionally biased region" description="Basic residues" evidence="3">
    <location>
        <begin position="73"/>
        <end position="88"/>
    </location>
</feature>
<dbReference type="GO" id="GO:0008270">
    <property type="term" value="F:zinc ion binding"/>
    <property type="evidence" value="ECO:0007669"/>
    <property type="project" value="InterPro"/>
</dbReference>
<dbReference type="SMART" id="SM00066">
    <property type="entry name" value="GAL4"/>
    <property type="match status" value="1"/>
</dbReference>
<keyword evidence="2" id="KW-0539">Nucleus</keyword>
<evidence type="ECO:0000313" key="5">
    <source>
        <dbReference type="EMBL" id="ORX44070.1"/>
    </source>
</evidence>
<feature type="compositionally biased region" description="Polar residues" evidence="3">
    <location>
        <begin position="235"/>
        <end position="245"/>
    </location>
</feature>
<evidence type="ECO:0000256" key="1">
    <source>
        <dbReference type="ARBA" id="ARBA00022723"/>
    </source>
</evidence>
<dbReference type="InterPro" id="IPR001138">
    <property type="entry name" value="Zn2Cys6_DnaBD"/>
</dbReference>
<keyword evidence="6" id="KW-1185">Reference proteome</keyword>
<dbReference type="PROSITE" id="PS50048">
    <property type="entry name" value="ZN2_CY6_FUNGAL_2"/>
    <property type="match status" value="1"/>
</dbReference>
<dbReference type="OrthoDB" id="5575144at2759"/>
<evidence type="ECO:0000256" key="3">
    <source>
        <dbReference type="SAM" id="MobiDB-lite"/>
    </source>
</evidence>
<feature type="compositionally biased region" description="Low complexity" evidence="3">
    <location>
        <begin position="197"/>
        <end position="214"/>
    </location>
</feature>
<dbReference type="PANTHER" id="PTHR47659">
    <property type="entry name" value="ZN(II)2CYS6 TRANSCRIPTION FACTOR (EUROFUNG)-RELATED"/>
    <property type="match status" value="1"/>
</dbReference>
<evidence type="ECO:0000313" key="6">
    <source>
        <dbReference type="Proteomes" id="UP000242146"/>
    </source>
</evidence>
<proteinExistence type="predicted"/>
<feature type="compositionally biased region" description="Basic residues" evidence="3">
    <location>
        <begin position="186"/>
        <end position="196"/>
    </location>
</feature>
<dbReference type="InterPro" id="IPR050335">
    <property type="entry name" value="ERT1_acuK_gluconeogen_tf"/>
</dbReference>
<organism evidence="5 6">
    <name type="scientific">Hesseltinella vesiculosa</name>
    <dbReference type="NCBI Taxonomy" id="101127"/>
    <lineage>
        <taxon>Eukaryota</taxon>
        <taxon>Fungi</taxon>
        <taxon>Fungi incertae sedis</taxon>
        <taxon>Mucoromycota</taxon>
        <taxon>Mucoromycotina</taxon>
        <taxon>Mucoromycetes</taxon>
        <taxon>Mucorales</taxon>
        <taxon>Cunninghamellaceae</taxon>
        <taxon>Hesseltinella</taxon>
    </lineage>
</organism>
<comment type="caution">
    <text evidence="5">The sequence shown here is derived from an EMBL/GenBank/DDBJ whole genome shotgun (WGS) entry which is preliminary data.</text>
</comment>
<dbReference type="PANTHER" id="PTHR47659:SF7">
    <property type="entry name" value="FUNGAL TRANSCRIPTIONAL REGULATORY PROTEIN, N-TERMINAL DOMAIN-CONTAINING PROTEIN"/>
    <property type="match status" value="1"/>
</dbReference>
<protein>
    <recommendedName>
        <fullName evidence="4">Zn(2)-C6 fungal-type domain-containing protein</fullName>
    </recommendedName>
</protein>